<dbReference type="InterPro" id="IPR029030">
    <property type="entry name" value="Caspase-like_dom_sf"/>
</dbReference>
<dbReference type="InterPro" id="IPR038490">
    <property type="entry name" value="Gingipain_propep_sf"/>
</dbReference>
<reference evidence="3" key="1">
    <citation type="submission" date="2018-05" db="EMBL/GenBank/DDBJ databases">
        <authorList>
            <person name="Lanie J.A."/>
            <person name="Ng W.-L."/>
            <person name="Kazmierczak K.M."/>
            <person name="Andrzejewski T.M."/>
            <person name="Davidsen T.M."/>
            <person name="Wayne K.J."/>
            <person name="Tettelin H."/>
            <person name="Glass J.I."/>
            <person name="Rusch D."/>
            <person name="Podicherti R."/>
            <person name="Tsui H.-C.T."/>
            <person name="Winkler M.E."/>
        </authorList>
    </citation>
    <scope>NUCLEOTIDE SEQUENCE</scope>
</reference>
<dbReference type="InterPro" id="IPR016134">
    <property type="entry name" value="Dockerin_dom"/>
</dbReference>
<dbReference type="EMBL" id="UINC01003675">
    <property type="protein sequence ID" value="SVA08339.1"/>
    <property type="molecule type" value="Genomic_DNA"/>
</dbReference>
<dbReference type="Gene3D" id="1.10.1330.10">
    <property type="entry name" value="Dockerin domain"/>
    <property type="match status" value="1"/>
</dbReference>
<sequence>MKIASKQIIVLSFILTGLFARQWVETGTSRPSEPVWDVNSISDRHLEISFDVGGYFIEQLPNGKNRITFPGSVPILESGAPELPRMARSIIIPDLAHMELSVLETEFIDVPVENIEPSKGNLTRDIDPSTIPYTYGKPYQTDEWYPSNFVFMREPYIMRSLRGQTVVLQPIQYNPIQRILRIYTHIKISILENGLSQNNPLTRRPANGGSREFEHMYKDHFINYPTDDRYDVLGEQGPMLIISYGDFMDEMQTFVDWKNYKGIPTEMVDIADVGDVDDIAQLVEDQYYENGIAFVLLVGDIDQIETIRRSDGAGSNSPSDNSLTFVAGNDFYPDLIIGRFSAETGEQVETMINRTIGYEMDPDPAADWYKKGSGFASNQGPGDDGEYDDEHLDNIRELLLAYTYIEVDQIYDPDGTVAQGEAAINEGRSIVNYTGHGSNGSWGNGCPMNNTNVNGLVNTGMWPFIWSVACVNGEFNNGTCFAETWLRATDSDGNPTGAIATLMSTVNQAWNPPMEGQDEMNAIFVESYSDNIKRTFGGLSFNGMNQMNDSYGSQGYDETCYWTIFGDPSVVMRSDTPTGMEVTHSDVIIIGATEFNIETGESGALVSVSRDGDLLASAYTDGSGAVDLFFETALDIPGPVDVVVTAYNRIPYETSVNVIAPDGAYMLLGDVTVNSGGDQILDYGEMGYFYTTFENVGQDPSGDLTFILSHEGSMVDIITEEIFQSSVAAGDEVTVGPFELQVSWNVEDGADVPFTIQAIDGAETWEYDVNMAVEAPAYNLVSAEFYDNGNGTLDPGESTILQLVIQNTGHAPVSYPTFEATTSDPYLTLGSIESDNAYWWDMDQQVTVTIEITASSDAPVGHTALAGLVIGALDTDYEFVYPVPITFGLMIEDFETGNFASFDWVHGGDADWVIDSDAYSGSFSAKSGDIGHDQTSELSIVMNILYEGDIQFWSKASSEQGESGTVYDYLDFYIDNDSQELMIGGTTDWVEYTVNLPAGEHTLRWVYEKDDAQSSGEDCAWVDRIYFPPGAIPPLNIDFGDLNFDSIVNVLDVIVTVNYIIGYIDLNNEQIQNADVNLDGSVDVFDILLIVDMALGN</sequence>
<dbReference type="Gene3D" id="3.40.50.10390">
    <property type="entry name" value="Gingipain r, domain 1"/>
    <property type="match status" value="1"/>
</dbReference>
<dbReference type="InterPro" id="IPR001769">
    <property type="entry name" value="Gingipain"/>
</dbReference>
<protein>
    <recommendedName>
        <fullName evidence="2">Dockerin domain-containing protein</fullName>
    </recommendedName>
</protein>
<dbReference type="Pfam" id="PF01364">
    <property type="entry name" value="Peptidase_C25"/>
    <property type="match status" value="1"/>
</dbReference>
<name>A0A381SY13_9ZZZZ</name>
<dbReference type="GO" id="GO:0046872">
    <property type="term" value="F:metal ion binding"/>
    <property type="evidence" value="ECO:0007669"/>
    <property type="project" value="UniProtKB-KW"/>
</dbReference>
<dbReference type="InterPro" id="IPR013783">
    <property type="entry name" value="Ig-like_fold"/>
</dbReference>
<evidence type="ECO:0000256" key="1">
    <source>
        <dbReference type="ARBA" id="ARBA00022729"/>
    </source>
</evidence>
<dbReference type="InterPro" id="IPR012600">
    <property type="entry name" value="Propeptide_C25"/>
</dbReference>
<dbReference type="InterPro" id="IPR002105">
    <property type="entry name" value="Dockerin_1_rpt"/>
</dbReference>
<proteinExistence type="predicted"/>
<accession>A0A381SY13</accession>
<gene>
    <name evidence="3" type="ORF">METZ01_LOCUS61193</name>
</gene>
<dbReference type="Gene3D" id="2.60.40.10">
    <property type="entry name" value="Immunoglobulins"/>
    <property type="match status" value="1"/>
</dbReference>
<dbReference type="Pfam" id="PF08126">
    <property type="entry name" value="Propeptide_C25"/>
    <property type="match status" value="1"/>
</dbReference>
<dbReference type="SUPFAM" id="SSF63446">
    <property type="entry name" value="Type I dockerin domain"/>
    <property type="match status" value="1"/>
</dbReference>
<dbReference type="PROSITE" id="PS51766">
    <property type="entry name" value="DOCKERIN"/>
    <property type="match status" value="1"/>
</dbReference>
<dbReference type="GO" id="GO:0004197">
    <property type="term" value="F:cysteine-type endopeptidase activity"/>
    <property type="evidence" value="ECO:0007669"/>
    <property type="project" value="InterPro"/>
</dbReference>
<dbReference type="GO" id="GO:0005576">
    <property type="term" value="C:extracellular region"/>
    <property type="evidence" value="ECO:0007669"/>
    <property type="project" value="UniProtKB-SubCell"/>
</dbReference>
<dbReference type="InterPro" id="IPR036439">
    <property type="entry name" value="Dockerin_dom_sf"/>
</dbReference>
<organism evidence="3">
    <name type="scientific">marine metagenome</name>
    <dbReference type="NCBI Taxonomy" id="408172"/>
    <lineage>
        <taxon>unclassified sequences</taxon>
        <taxon>metagenomes</taxon>
        <taxon>ecological metagenomes</taxon>
    </lineage>
</organism>
<dbReference type="GO" id="GO:0004553">
    <property type="term" value="F:hydrolase activity, hydrolyzing O-glycosyl compounds"/>
    <property type="evidence" value="ECO:0007669"/>
    <property type="project" value="InterPro"/>
</dbReference>
<dbReference type="InterPro" id="IPR029031">
    <property type="entry name" value="Gingipain_N_sf"/>
</dbReference>
<dbReference type="Pfam" id="PF00404">
    <property type="entry name" value="Dockerin_1"/>
    <property type="match status" value="1"/>
</dbReference>
<evidence type="ECO:0000259" key="2">
    <source>
        <dbReference type="PROSITE" id="PS51766"/>
    </source>
</evidence>
<dbReference type="Gene3D" id="3.40.50.1460">
    <property type="match status" value="1"/>
</dbReference>
<dbReference type="GO" id="GO:0006508">
    <property type="term" value="P:proteolysis"/>
    <property type="evidence" value="ECO:0007669"/>
    <property type="project" value="InterPro"/>
</dbReference>
<dbReference type="GO" id="GO:0000272">
    <property type="term" value="P:polysaccharide catabolic process"/>
    <property type="evidence" value="ECO:0007669"/>
    <property type="project" value="InterPro"/>
</dbReference>
<feature type="domain" description="Dockerin" evidence="2">
    <location>
        <begin position="1035"/>
        <end position="1097"/>
    </location>
</feature>
<dbReference type="SUPFAM" id="SSF52129">
    <property type="entry name" value="Caspase-like"/>
    <property type="match status" value="1"/>
</dbReference>
<evidence type="ECO:0000313" key="3">
    <source>
        <dbReference type="EMBL" id="SVA08339.1"/>
    </source>
</evidence>
<dbReference type="AlphaFoldDB" id="A0A381SY13"/>
<keyword evidence="1" id="KW-0732">Signal</keyword>
<dbReference type="CDD" id="cd14256">
    <property type="entry name" value="Dockerin_I"/>
    <property type="match status" value="1"/>
</dbReference>
<dbReference type="Gene3D" id="2.60.40.3800">
    <property type="match status" value="1"/>
</dbReference>